<sequence length="270" mass="29294">MPQCPAADSVGTMASLMPLSPYLSPTVLLLVSCDLGFVRADRPPSPVNVTVTHLRANSATVSWDVPEGNIVIGYSISQQRQNGPGQRVIREVNTTTRACALWGLAEDSDYTVQVRSIGLRGESPPGPRVHFRTLKGSDRLPSNSSNPAAACMSEFCTSAAACMSEFCTLTCLLVSNHLSTKAFLPEKSPYNSRGSTTQGDITVEGLDGERPLQTGEVVIIVVVLLMWAEKVTIHQHHRRLNEERLREEREPEEKFANNLGMGMGMGSGRA</sequence>
<reference evidence="2" key="1">
    <citation type="submission" date="2025-08" db="UniProtKB">
        <authorList>
            <consortium name="RefSeq"/>
        </authorList>
    </citation>
    <scope>IDENTIFICATION</scope>
</reference>
<name>A0AC58KKS7_CASCN</name>
<evidence type="ECO:0000313" key="1">
    <source>
        <dbReference type="Proteomes" id="UP001732720"/>
    </source>
</evidence>
<dbReference type="Proteomes" id="UP001732720">
    <property type="component" value="Chromosome 12"/>
</dbReference>
<dbReference type="RefSeq" id="XP_073905497.1">
    <property type="nucleotide sequence ID" value="XM_074049396.1"/>
</dbReference>
<organism evidence="1 2">
    <name type="scientific">Castor canadensis</name>
    <name type="common">American beaver</name>
    <dbReference type="NCBI Taxonomy" id="51338"/>
    <lineage>
        <taxon>Eukaryota</taxon>
        <taxon>Metazoa</taxon>
        <taxon>Chordata</taxon>
        <taxon>Craniata</taxon>
        <taxon>Vertebrata</taxon>
        <taxon>Euteleostomi</taxon>
        <taxon>Mammalia</taxon>
        <taxon>Eutheria</taxon>
        <taxon>Euarchontoglires</taxon>
        <taxon>Glires</taxon>
        <taxon>Rodentia</taxon>
        <taxon>Castorimorpha</taxon>
        <taxon>Castoridae</taxon>
        <taxon>Castor</taxon>
    </lineage>
</organism>
<evidence type="ECO:0000313" key="2">
    <source>
        <dbReference type="RefSeq" id="XP_073905497.1"/>
    </source>
</evidence>
<proteinExistence type="predicted"/>
<accession>A0AC58KKS7</accession>
<gene>
    <name evidence="2" type="primary">Fndc4</name>
</gene>
<keyword evidence="1" id="KW-1185">Reference proteome</keyword>
<protein>
    <submittedName>
        <fullName evidence="2">Fibronectin type III domain-containing protein 4 isoform X2</fullName>
    </submittedName>
</protein>